<dbReference type="SUPFAM" id="SSF52540">
    <property type="entry name" value="P-loop containing nucleoside triphosphate hydrolases"/>
    <property type="match status" value="1"/>
</dbReference>
<keyword evidence="1" id="KW-0239">DNA-directed DNA polymerase</keyword>
<dbReference type="InterPro" id="IPR027417">
    <property type="entry name" value="P-loop_NTPase"/>
</dbReference>
<name>A0A369Q649_9SPHN</name>
<dbReference type="GO" id="GO:0003887">
    <property type="term" value="F:DNA-directed DNA polymerase activity"/>
    <property type="evidence" value="ECO:0007669"/>
    <property type="project" value="UniProtKB-KW"/>
</dbReference>
<dbReference type="PANTHER" id="PTHR11669:SF8">
    <property type="entry name" value="DNA POLYMERASE III SUBUNIT DELTA"/>
    <property type="match status" value="1"/>
</dbReference>
<protein>
    <submittedName>
        <fullName evidence="1">DNA-directed DNA polymerase</fullName>
        <ecNumber evidence="1">2.7.7.7</ecNumber>
    </submittedName>
</protein>
<comment type="caution">
    <text evidence="1">The sequence shown here is derived from an EMBL/GenBank/DDBJ whole genome shotgun (WGS) entry which is preliminary data.</text>
</comment>
<organism evidence="1 2">
    <name type="scientific">Alteripontixanthobacter maritimus</name>
    <dbReference type="NCBI Taxonomy" id="2161824"/>
    <lineage>
        <taxon>Bacteria</taxon>
        <taxon>Pseudomonadati</taxon>
        <taxon>Pseudomonadota</taxon>
        <taxon>Alphaproteobacteria</taxon>
        <taxon>Sphingomonadales</taxon>
        <taxon>Erythrobacteraceae</taxon>
        <taxon>Alteripontixanthobacter</taxon>
    </lineage>
</organism>
<keyword evidence="2" id="KW-1185">Reference proteome</keyword>
<dbReference type="Gene3D" id="3.40.50.300">
    <property type="entry name" value="P-loop containing nucleotide triphosphate hydrolases"/>
    <property type="match status" value="1"/>
</dbReference>
<sequence length="304" mass="32518">MHHAWLLAGKQGVGKRHFAEEAAADLVRSGGGGDSDGLTNVASHPDIHILTHLPKDDKENAKREKGEPYERKRNIPVGQIRAMQQRLNTRPTMGSRRAIIIDPADDMEAGASNALLKSLEEPPEGTFFLLVAHRPAQLLPTIRSRCRLLRFPTLADAEMQRVLADHAPEAGADARSAAISAAAGSPGAALDFLTLNLGKVDAAIRRILAEGDDDFSRRGDLSREIGGRPSRKRIQAVLDLACGALARAAPDAAGSNRIAMIDAHDALVRLSGEVSTYNYDAGLLAMEIGTLLANAAPHRDRAHG</sequence>
<dbReference type="EC" id="2.7.7.7" evidence="1"/>
<dbReference type="Proteomes" id="UP000253727">
    <property type="component" value="Unassembled WGS sequence"/>
</dbReference>
<evidence type="ECO:0000313" key="2">
    <source>
        <dbReference type="Proteomes" id="UP000253727"/>
    </source>
</evidence>
<accession>A0A369Q649</accession>
<dbReference type="GO" id="GO:0009360">
    <property type="term" value="C:DNA polymerase III complex"/>
    <property type="evidence" value="ECO:0007669"/>
    <property type="project" value="TreeGrafter"/>
</dbReference>
<dbReference type="EMBL" id="QBKA01000002">
    <property type="protein sequence ID" value="RDC59962.1"/>
    <property type="molecule type" value="Genomic_DNA"/>
</dbReference>
<reference evidence="1 2" key="1">
    <citation type="submission" date="2018-04" db="EMBL/GenBank/DDBJ databases">
        <title>Altererythrobacter sp. HME9302 genome sequencing and assembly.</title>
        <authorList>
            <person name="Kang H."/>
            <person name="Kim H."/>
            <person name="Joh K."/>
        </authorList>
    </citation>
    <scope>NUCLEOTIDE SEQUENCE [LARGE SCALE GENOMIC DNA]</scope>
    <source>
        <strain evidence="1 2">HME9302</strain>
    </source>
</reference>
<gene>
    <name evidence="1" type="primary">holB</name>
    <name evidence="1" type="ORF">HME9302_01160</name>
</gene>
<evidence type="ECO:0000313" key="1">
    <source>
        <dbReference type="EMBL" id="RDC59962.1"/>
    </source>
</evidence>
<keyword evidence="1" id="KW-0808">Transferase</keyword>
<dbReference type="PANTHER" id="PTHR11669">
    <property type="entry name" value="REPLICATION FACTOR C / DNA POLYMERASE III GAMMA-TAU SUBUNIT"/>
    <property type="match status" value="1"/>
</dbReference>
<keyword evidence="1" id="KW-0548">Nucleotidyltransferase</keyword>
<dbReference type="AlphaFoldDB" id="A0A369Q649"/>
<dbReference type="InterPro" id="IPR050238">
    <property type="entry name" value="DNA_Rep/Repair_Clamp_Loader"/>
</dbReference>
<proteinExistence type="predicted"/>
<dbReference type="GO" id="GO:0006261">
    <property type="term" value="P:DNA-templated DNA replication"/>
    <property type="evidence" value="ECO:0007669"/>
    <property type="project" value="TreeGrafter"/>
</dbReference>
<dbReference type="Pfam" id="PF13177">
    <property type="entry name" value="DNA_pol3_delta2"/>
    <property type="match status" value="1"/>
</dbReference>